<dbReference type="Proteomes" id="UP000887576">
    <property type="component" value="Unplaced"/>
</dbReference>
<name>A0AC34Q5H1_9BILA</name>
<evidence type="ECO:0000313" key="1">
    <source>
        <dbReference type="Proteomes" id="UP000887576"/>
    </source>
</evidence>
<dbReference type="WBParaSite" id="JU765_v2.g13189.t1">
    <property type="protein sequence ID" value="JU765_v2.g13189.t1"/>
    <property type="gene ID" value="JU765_v2.g13189"/>
</dbReference>
<sequence>MIRNCSRLFSSAALAARQESPQWDIFVATAICRLPIIAPEMNEIQKKYVKMQSEIEEATSYKSDFELREAKDRKLLEQRKQLEAEGKDLSSLEGEIGVTAMMEEEEWSKRKLTAYESFGISEHAFEEPENLKTLSRAFDKKLLLLIRQKFTDTGSNYSSPWILPQMKNNGEPLRQTVEQCLGEIFKGNVKLSIYGNAPKLHLTYKYPKKLTKHLKTDAVGGKVFVYQCFVDEITKNPNFNDKLISEFRWCTTDEAVSVLDTKNMYRKVVKHLLFE</sequence>
<evidence type="ECO:0000313" key="2">
    <source>
        <dbReference type="WBParaSite" id="JU765_v2.g13189.t1"/>
    </source>
</evidence>
<accession>A0AC34Q5H1</accession>
<reference evidence="2" key="1">
    <citation type="submission" date="2022-11" db="UniProtKB">
        <authorList>
            <consortium name="WormBaseParasite"/>
        </authorList>
    </citation>
    <scope>IDENTIFICATION</scope>
</reference>
<protein>
    <submittedName>
        <fullName evidence="2">Large ribosomal subunit protein mL46</fullName>
    </submittedName>
</protein>
<proteinExistence type="predicted"/>
<organism evidence="1 2">
    <name type="scientific">Panagrolaimus sp. JU765</name>
    <dbReference type="NCBI Taxonomy" id="591449"/>
    <lineage>
        <taxon>Eukaryota</taxon>
        <taxon>Metazoa</taxon>
        <taxon>Ecdysozoa</taxon>
        <taxon>Nematoda</taxon>
        <taxon>Chromadorea</taxon>
        <taxon>Rhabditida</taxon>
        <taxon>Tylenchina</taxon>
        <taxon>Panagrolaimomorpha</taxon>
        <taxon>Panagrolaimoidea</taxon>
        <taxon>Panagrolaimidae</taxon>
        <taxon>Panagrolaimus</taxon>
    </lineage>
</organism>